<organism evidence="1">
    <name type="scientific">Aspergillus niger</name>
    <dbReference type="NCBI Taxonomy" id="5061"/>
    <lineage>
        <taxon>Eukaryota</taxon>
        <taxon>Fungi</taxon>
        <taxon>Dikarya</taxon>
        <taxon>Ascomycota</taxon>
        <taxon>Pezizomycotina</taxon>
        <taxon>Eurotiomycetes</taxon>
        <taxon>Eurotiomycetidae</taxon>
        <taxon>Eurotiales</taxon>
        <taxon>Aspergillaceae</taxon>
        <taxon>Aspergillus</taxon>
        <taxon>Aspergillus subgen. Circumdati</taxon>
    </lineage>
</organism>
<proteinExistence type="predicted"/>
<protein>
    <submittedName>
        <fullName evidence="1">Uncharacterized protein</fullName>
    </submittedName>
</protein>
<name>A0AAJ8BX75_ASPNG</name>
<dbReference type="RefSeq" id="XP_059604618.1">
    <property type="nucleotide sequence ID" value="XM_059744133.1"/>
</dbReference>
<gene>
    <name evidence="1" type="ORF">An14g02580</name>
</gene>
<accession>A0AAJ8BX75</accession>
<dbReference type="GeneID" id="84592946"/>
<dbReference type="VEuPathDB" id="FungiDB:An14g02580"/>
<dbReference type="KEGG" id="ang:An14g02580"/>
<dbReference type="AlphaFoldDB" id="A0AAJ8BX75"/>
<sequence length="173" mass="18868">MTINSQVALRFQVVTSSPGIRSQIIIVSLPVIYPNRADAICGEFVISWPVTGLYEELSSSPSPILILNSPHQRRSVTEVFTVFSPAGVVVALAQTLSQPTSDPREGGRIMRGAMTAAACWRPGLSIEVSYMGKEPANCGELSDNGKRFSMVASAEHNRWLFCLIGREHRGHAR</sequence>
<evidence type="ECO:0000313" key="1">
    <source>
        <dbReference type="RefSeq" id="XP_059604618.1"/>
    </source>
</evidence>
<reference evidence="1" key="1">
    <citation type="submission" date="2025-02" db="EMBL/GenBank/DDBJ databases">
        <authorList>
            <consortium name="NCBI Genome Project"/>
        </authorList>
    </citation>
    <scope>NUCLEOTIDE SEQUENCE</scope>
</reference>
<reference evidence="1" key="2">
    <citation type="submission" date="2025-08" db="UniProtKB">
        <authorList>
            <consortium name="RefSeq"/>
        </authorList>
    </citation>
    <scope>IDENTIFICATION</scope>
</reference>